<gene>
    <name evidence="2" type="ORF">PXX05_06465</name>
</gene>
<reference evidence="2 3" key="1">
    <citation type="submission" date="2023-02" db="EMBL/GenBank/DDBJ databases">
        <title>Genome Sequence of L. cardiaca H63T.</title>
        <authorList>
            <person name="Lopez A.E."/>
            <person name="Cianciotto N.P."/>
        </authorList>
    </citation>
    <scope>NUCLEOTIDE SEQUENCE [LARGE SCALE GENOMIC DNA]</scope>
    <source>
        <strain evidence="2 3">H63</strain>
    </source>
</reference>
<dbReference type="RefSeq" id="WP_275090240.1">
    <property type="nucleotide sequence ID" value="NZ_CP119078.1"/>
</dbReference>
<protein>
    <recommendedName>
        <fullName evidence="4">Dot/Icm T4SS effector</fullName>
    </recommendedName>
</protein>
<dbReference type="Proteomes" id="UP001222087">
    <property type="component" value="Chromosome"/>
</dbReference>
<keyword evidence="3" id="KW-1185">Reference proteome</keyword>
<evidence type="ECO:0000313" key="2">
    <source>
        <dbReference type="EMBL" id="WED44422.1"/>
    </source>
</evidence>
<feature type="region of interest" description="Disordered" evidence="1">
    <location>
        <begin position="570"/>
        <end position="589"/>
    </location>
</feature>
<dbReference type="EMBL" id="CP119078">
    <property type="protein sequence ID" value="WED44422.1"/>
    <property type="molecule type" value="Genomic_DNA"/>
</dbReference>
<feature type="region of interest" description="Disordered" evidence="1">
    <location>
        <begin position="430"/>
        <end position="551"/>
    </location>
</feature>
<proteinExistence type="predicted"/>
<name>A0ABY8AZ91_9GAMM</name>
<feature type="compositionally biased region" description="Basic and acidic residues" evidence="1">
    <location>
        <begin position="539"/>
        <end position="551"/>
    </location>
</feature>
<sequence>MLSVDNSGRGNCMYYAYSISLMYFLRAQKSKEIVEDILTKLKLNESQKAELNKLLSKDPRQQFTKTEIETIIEPILGRATRDLAAEHTKVEFKADPPATSLFTATKYGLEYYIKQSLKAIKSDFSDLITHEFNNRNFTEAEIYRVPDMKVALEKFAATIMPDVVKKLEQQWGLKEEELKEQTKPPAKLTESDIKFHQAHILDNILREKTIAFFLEDDDRYLNKYKEHLKEEFVWGTEETLMVLHRAIQGECMERNKGGSIDTFYDTIIVLHLHRNNASPFFQEGEPEIIINHYGNHWTSKIPETIFQPETKAKKSNQVQQECMINLIIHNDALVPAFSADSKIQDYFRLKGIPFSTKDKQTIVSRYDLVSFFNFIKIQANDSPFCFKLSSETKAQLPFLRSFLHWEEQFALEQAFSLDLTSLQEADKMQSDLGTEATDKKASDVGAETTATKQSDVGVETTTTKQSKVEAETTTTKQSKVEAETTTTKQSKVEAETTTTKQSKVEAETTTTKQSKVEAETTTTKQSKVEAETTTAKESGLGRKTADKKPSDFSDKVAHIAKHDLEDYTAHRQQSDFSESKFETASNKQPHLEKALEEQSKKQHQLFIESTKSRIDNALATLTSKIGKIDQHYSLDATIKARALLLKLQAAKIKYYEALRKSTPGIDVANAGKEFRRACEKAITEAKSELEKDLDWGPYLQNLLKALVNAVTRSSFFTLKKSVSNENIEQAEQTLVLTEFTP</sequence>
<feature type="compositionally biased region" description="Polar residues" evidence="1">
    <location>
        <begin position="448"/>
        <end position="536"/>
    </location>
</feature>
<feature type="compositionally biased region" description="Basic and acidic residues" evidence="1">
    <location>
        <begin position="570"/>
        <end position="581"/>
    </location>
</feature>
<accession>A0ABY8AZ91</accession>
<organism evidence="2 3">
    <name type="scientific">Legionella cardiaca</name>
    <dbReference type="NCBI Taxonomy" id="1071983"/>
    <lineage>
        <taxon>Bacteria</taxon>
        <taxon>Pseudomonadati</taxon>
        <taxon>Pseudomonadota</taxon>
        <taxon>Gammaproteobacteria</taxon>
        <taxon>Legionellales</taxon>
        <taxon>Legionellaceae</taxon>
        <taxon>Legionella</taxon>
    </lineage>
</organism>
<evidence type="ECO:0000256" key="1">
    <source>
        <dbReference type="SAM" id="MobiDB-lite"/>
    </source>
</evidence>
<evidence type="ECO:0008006" key="4">
    <source>
        <dbReference type="Google" id="ProtNLM"/>
    </source>
</evidence>
<evidence type="ECO:0000313" key="3">
    <source>
        <dbReference type="Proteomes" id="UP001222087"/>
    </source>
</evidence>